<proteinExistence type="predicted"/>
<keyword evidence="3" id="KW-1185">Reference proteome</keyword>
<gene>
    <name evidence="2" type="ORF">DVS28_a4135</name>
</gene>
<dbReference type="AlphaFoldDB" id="A0A346Y2V5"/>
<dbReference type="Gene3D" id="3.90.950.20">
    <property type="entry name" value="CinA-like"/>
    <property type="match status" value="1"/>
</dbReference>
<protein>
    <submittedName>
        <fullName evidence="2">C-terminal domain of CinA type S</fullName>
    </submittedName>
</protein>
<evidence type="ECO:0000313" key="3">
    <source>
        <dbReference type="Proteomes" id="UP000264006"/>
    </source>
</evidence>
<organism evidence="2 3">
    <name type="scientific">Euzebya pacifica</name>
    <dbReference type="NCBI Taxonomy" id="1608957"/>
    <lineage>
        <taxon>Bacteria</taxon>
        <taxon>Bacillati</taxon>
        <taxon>Actinomycetota</taxon>
        <taxon>Nitriliruptoria</taxon>
        <taxon>Euzebyales</taxon>
    </lineage>
</organism>
<dbReference type="OrthoDB" id="1253990at2"/>
<dbReference type="RefSeq" id="WP_114593093.1">
    <property type="nucleotide sequence ID" value="NZ_CP031165.1"/>
</dbReference>
<sequence>MDPRLDAEALAGVIGTDFQARTRRLLHQLSGTGRMLATAESCTGGLLASLFTDIPGASHVLDRGLVVYSLRAKQDLLGVPEEMLETHGAVSKPVAVAMAEALVRQDGPDIGVSITGYADTGPEPGLVHMAVAHAGGDTVHRVRRFGTVGRGAVRLRTLSAALDLLEETL</sequence>
<evidence type="ECO:0000259" key="1">
    <source>
        <dbReference type="Pfam" id="PF02464"/>
    </source>
</evidence>
<dbReference type="InterPro" id="IPR008136">
    <property type="entry name" value="CinA_C"/>
</dbReference>
<name>A0A346Y2V5_9ACTN</name>
<reference evidence="2 3" key="1">
    <citation type="submission" date="2018-09" db="EMBL/GenBank/DDBJ databases">
        <title>Complete genome sequence of Euzebya sp. DY32-46 isolated from seawater of Pacific Ocean.</title>
        <authorList>
            <person name="Xu L."/>
            <person name="Wu Y.-H."/>
            <person name="Xu X.-W."/>
        </authorList>
    </citation>
    <scope>NUCLEOTIDE SEQUENCE [LARGE SCALE GENOMIC DNA]</scope>
    <source>
        <strain evidence="2 3">DY32-46</strain>
    </source>
</reference>
<dbReference type="EMBL" id="CP031165">
    <property type="protein sequence ID" value="AXV08802.1"/>
    <property type="molecule type" value="Genomic_DNA"/>
</dbReference>
<accession>A0A346Y2V5</accession>
<dbReference type="Pfam" id="PF02464">
    <property type="entry name" value="CinA"/>
    <property type="match status" value="1"/>
</dbReference>
<feature type="domain" description="CinA C-terminal" evidence="1">
    <location>
        <begin position="23"/>
        <end position="169"/>
    </location>
</feature>
<dbReference type="NCBIfam" id="TIGR00199">
    <property type="entry name" value="PncC_domain"/>
    <property type="match status" value="1"/>
</dbReference>
<dbReference type="SUPFAM" id="SSF142433">
    <property type="entry name" value="CinA-like"/>
    <property type="match status" value="1"/>
</dbReference>
<evidence type="ECO:0000313" key="2">
    <source>
        <dbReference type="EMBL" id="AXV08802.1"/>
    </source>
</evidence>
<dbReference type="InterPro" id="IPR036653">
    <property type="entry name" value="CinA-like_C"/>
</dbReference>
<dbReference type="Proteomes" id="UP000264006">
    <property type="component" value="Chromosome"/>
</dbReference>
<dbReference type="KEGG" id="euz:DVS28_a4135"/>